<dbReference type="InterPro" id="IPR050636">
    <property type="entry name" value="C2H2-ZF_domain-containing"/>
</dbReference>
<keyword evidence="6" id="KW-0805">Transcription regulation</keyword>
<dbReference type="AlphaFoldDB" id="A0A6J3BTI2"/>
<name>A0A6J3BTI2_GALME</name>
<evidence type="ECO:0000256" key="9">
    <source>
        <dbReference type="PROSITE-ProRule" id="PRU00042"/>
    </source>
</evidence>
<keyword evidence="8" id="KW-0539">Nucleus</keyword>
<dbReference type="InterPro" id="IPR013087">
    <property type="entry name" value="Znf_C2H2_type"/>
</dbReference>
<dbReference type="Gene3D" id="3.30.160.60">
    <property type="entry name" value="Classic Zinc Finger"/>
    <property type="match status" value="6"/>
</dbReference>
<dbReference type="InterPro" id="IPR036236">
    <property type="entry name" value="Znf_C2H2_sf"/>
</dbReference>
<keyword evidence="5" id="KW-0862">Zinc</keyword>
<feature type="domain" description="C2H2-type" evidence="10">
    <location>
        <begin position="242"/>
        <end position="269"/>
    </location>
</feature>
<evidence type="ECO:0000313" key="12">
    <source>
        <dbReference type="RefSeq" id="XP_031763706.2"/>
    </source>
</evidence>
<evidence type="ECO:0000256" key="1">
    <source>
        <dbReference type="ARBA" id="ARBA00004123"/>
    </source>
</evidence>
<evidence type="ECO:0000259" key="10">
    <source>
        <dbReference type="PROSITE" id="PS50157"/>
    </source>
</evidence>
<evidence type="ECO:0000256" key="8">
    <source>
        <dbReference type="ARBA" id="ARBA00023242"/>
    </source>
</evidence>
<evidence type="ECO:0000256" key="5">
    <source>
        <dbReference type="ARBA" id="ARBA00022833"/>
    </source>
</evidence>
<dbReference type="RefSeq" id="XP_031763707.2">
    <property type="nucleotide sequence ID" value="XM_031907847.2"/>
</dbReference>
<dbReference type="PANTHER" id="PTHR47772:SF13">
    <property type="entry name" value="GASTRULA ZINC FINGER PROTEIN XLCGF49.1-LIKE-RELATED"/>
    <property type="match status" value="1"/>
</dbReference>
<feature type="domain" description="C2H2-type" evidence="10">
    <location>
        <begin position="268"/>
        <end position="295"/>
    </location>
</feature>
<dbReference type="SUPFAM" id="SSF57667">
    <property type="entry name" value="beta-beta-alpha zinc fingers"/>
    <property type="match status" value="4"/>
</dbReference>
<feature type="domain" description="C2H2-type" evidence="10">
    <location>
        <begin position="203"/>
        <end position="232"/>
    </location>
</feature>
<evidence type="ECO:0000256" key="6">
    <source>
        <dbReference type="ARBA" id="ARBA00023015"/>
    </source>
</evidence>
<evidence type="ECO:0000313" key="14">
    <source>
        <dbReference type="RefSeq" id="XP_052755572.1"/>
    </source>
</evidence>
<dbReference type="PROSITE" id="PS50157">
    <property type="entry name" value="ZINC_FINGER_C2H2_2"/>
    <property type="match status" value="9"/>
</dbReference>
<dbReference type="GO" id="GO:0005634">
    <property type="term" value="C:nucleus"/>
    <property type="evidence" value="ECO:0007669"/>
    <property type="project" value="TreeGrafter"/>
</dbReference>
<dbReference type="PANTHER" id="PTHR47772">
    <property type="entry name" value="ZINC FINGER PROTEIN 200"/>
    <property type="match status" value="1"/>
</dbReference>
<keyword evidence="3" id="KW-0677">Repeat</keyword>
<dbReference type="GO" id="GO:0000977">
    <property type="term" value="F:RNA polymerase II transcription regulatory region sequence-specific DNA binding"/>
    <property type="evidence" value="ECO:0007669"/>
    <property type="project" value="TreeGrafter"/>
</dbReference>
<dbReference type="KEGG" id="gmw:116412773"/>
<evidence type="ECO:0000256" key="4">
    <source>
        <dbReference type="ARBA" id="ARBA00022771"/>
    </source>
</evidence>
<dbReference type="GO" id="GO:0000981">
    <property type="term" value="F:DNA-binding transcription factor activity, RNA polymerase II-specific"/>
    <property type="evidence" value="ECO:0007669"/>
    <property type="project" value="TreeGrafter"/>
</dbReference>
<feature type="domain" description="C2H2-type" evidence="10">
    <location>
        <begin position="74"/>
        <end position="101"/>
    </location>
</feature>
<organism evidence="11 13">
    <name type="scientific">Galleria mellonella</name>
    <name type="common">Greater wax moth</name>
    <dbReference type="NCBI Taxonomy" id="7137"/>
    <lineage>
        <taxon>Eukaryota</taxon>
        <taxon>Metazoa</taxon>
        <taxon>Ecdysozoa</taxon>
        <taxon>Arthropoda</taxon>
        <taxon>Hexapoda</taxon>
        <taxon>Insecta</taxon>
        <taxon>Pterygota</taxon>
        <taxon>Neoptera</taxon>
        <taxon>Endopterygota</taxon>
        <taxon>Lepidoptera</taxon>
        <taxon>Glossata</taxon>
        <taxon>Ditrysia</taxon>
        <taxon>Pyraloidea</taxon>
        <taxon>Pyralidae</taxon>
        <taxon>Galleriinae</taxon>
        <taxon>Galleria</taxon>
    </lineage>
</organism>
<feature type="domain" description="C2H2-type" evidence="10">
    <location>
        <begin position="323"/>
        <end position="350"/>
    </location>
</feature>
<sequence>MAHILVLDSVQDVFICGCCKTVFNSLQVFLDHKSQLCNKDNQPQLLEPANNIVSPKCALSTPDTLSEDNNIRDITCNHCSKKFKKITSLFAHLKTHNDKPYQCPICGRCFVQNSHLQRHIKCHRVWPEGLSKTTATSTEVDLLSYSCSYCDMVLSNYIQFRGHLKNHLSLKKFKCVQDGCVSLYDSIEGLLHHVTVAHLTPKYSCHNATCSKVYNSLEDIASHYQNHDECRTDRNSTVPKKYKCLQCDATFRRLEKLSLHMVTETHKKTCIHCGKIFASDKRLRLHLQIHRKLKPFQCNVCNSSFHMKKYLSVHMLKHGDRQYTCSICRYMFKRPDLLQRHMKLHQLRRKFTCPFKDTLNCKKEFSRSDKLKTHMKLHTKHMPLCSTPPKTLPDHEAGTVEICIVPLDKNNK</sequence>
<feature type="domain" description="C2H2-type" evidence="10">
    <location>
        <begin position="296"/>
        <end position="323"/>
    </location>
</feature>
<keyword evidence="2" id="KW-0479">Metal-binding</keyword>
<feature type="domain" description="C2H2-type" evidence="10">
    <location>
        <begin position="101"/>
        <end position="123"/>
    </location>
</feature>
<evidence type="ECO:0000256" key="2">
    <source>
        <dbReference type="ARBA" id="ARBA00022723"/>
    </source>
</evidence>
<evidence type="ECO:0000256" key="7">
    <source>
        <dbReference type="ARBA" id="ARBA00023163"/>
    </source>
</evidence>
<evidence type="ECO:0000256" key="3">
    <source>
        <dbReference type="ARBA" id="ARBA00022737"/>
    </source>
</evidence>
<keyword evidence="11" id="KW-1185">Reference proteome</keyword>
<dbReference type="PROSITE" id="PS00028">
    <property type="entry name" value="ZINC_FINGER_C2H2_1"/>
    <property type="match status" value="7"/>
</dbReference>
<feature type="domain" description="C2H2-type" evidence="10">
    <location>
        <begin position="145"/>
        <end position="172"/>
    </location>
</feature>
<dbReference type="Pfam" id="PF00096">
    <property type="entry name" value="zf-C2H2"/>
    <property type="match status" value="5"/>
</dbReference>
<dbReference type="Proteomes" id="UP001652740">
    <property type="component" value="Unplaced"/>
</dbReference>
<comment type="subcellular location">
    <subcellularLocation>
        <location evidence="1">Nucleus</location>
    </subcellularLocation>
</comment>
<evidence type="ECO:0000313" key="11">
    <source>
        <dbReference type="Proteomes" id="UP001652740"/>
    </source>
</evidence>
<keyword evidence="4 9" id="KW-0863">Zinc-finger</keyword>
<dbReference type="RefSeq" id="XP_052755572.1">
    <property type="nucleotide sequence ID" value="XM_052899612.1"/>
</dbReference>
<feature type="domain" description="C2H2-type" evidence="10">
    <location>
        <begin position="351"/>
        <end position="383"/>
    </location>
</feature>
<dbReference type="SMART" id="SM00355">
    <property type="entry name" value="ZnF_C2H2"/>
    <property type="match status" value="10"/>
</dbReference>
<dbReference type="GO" id="GO:0008270">
    <property type="term" value="F:zinc ion binding"/>
    <property type="evidence" value="ECO:0007669"/>
    <property type="project" value="UniProtKB-KW"/>
</dbReference>
<keyword evidence="7" id="KW-0804">Transcription</keyword>
<gene>
    <name evidence="12 13 14" type="primary">LOC116412773</name>
</gene>
<evidence type="ECO:0000313" key="13">
    <source>
        <dbReference type="RefSeq" id="XP_031763707.2"/>
    </source>
</evidence>
<proteinExistence type="predicted"/>
<accession>A0A6J3BTI2</accession>
<dbReference type="RefSeq" id="XP_031763706.2">
    <property type="nucleotide sequence ID" value="XM_031907846.2"/>
</dbReference>
<dbReference type="GeneID" id="116412773"/>
<reference evidence="12 13" key="1">
    <citation type="submission" date="2025-05" db="UniProtKB">
        <authorList>
            <consortium name="RefSeq"/>
        </authorList>
    </citation>
    <scope>IDENTIFICATION</scope>
    <source>
        <tissue evidence="12 13">Whole larvae</tissue>
    </source>
</reference>
<protein>
    <submittedName>
        <fullName evidence="12 13">Zinc finger protein 341-like</fullName>
    </submittedName>
</protein>